<evidence type="ECO:0000256" key="5">
    <source>
        <dbReference type="SAM" id="MobiDB-lite"/>
    </source>
</evidence>
<dbReference type="Proteomes" id="UP001223634">
    <property type="component" value="Segment"/>
</dbReference>
<dbReference type="InterPro" id="IPR008926">
    <property type="entry name" value="RNR_R1-su_N"/>
</dbReference>
<feature type="domain" description="Ribonucleotide reductase large subunit" evidence="6">
    <location>
        <begin position="689"/>
        <end position="711"/>
    </location>
</feature>
<keyword evidence="4" id="KW-0215">Deoxyribonucleotide synthesis</keyword>
<accession>A0A6B7KLK0</accession>
<sequence length="889" mass="101160">MIVKCAILSRTCLKNKFYNMEDTILKNLVNSSSLEEEQKKINLTEEKDSDDSEIDSDDKEDSDYSDDKEDSHDEEDLDDEEEQKQDDEEKYKLYVKEEVAKFKSNNIEDDPRHYIIMTGSQGGESKFEMPSFFMIMNDVDTLITALNILCDKDIDKRYVDVDDLAQKVVYSCGNITFKKMMLYCADVAASMTYIHYDYALLAGRILVSDLHSKVSPCFVKAANDLAEHGIVSKEFNSLVKKHGAILNKEIRHDRDYNYKYFGFKTLTNGYLLKANNVIMERPQHMLMRVALAIHGDDVKSVIETYQLMSLGMFTHASPTLFAAGTCRPQMCSCFLQCIKEDSIDGIYKTLHDSALISNMGGGLGLSVQNISSTSGGGLVNMLRVFNNMVRHVDQGGKRKGALAAYIEPWHPEIYEFLNLKRNMGSEDAKARDLMLGLWVPDLFMKRVKNDQMWSLFCPKKCPDLLDLYGCQFEQEYRHCEMKKLYEKQVKARDLFRFIVETNVETGGPYMLYKDTCNQFNNHKYLGPIKCSNLCAEIIQYSDKDQTAVCNLASIAVNKCVNTKTKTLDYSLLHRITKVVVRNLNKIIDINYYPTEAAEKNNKKYRPIGVGIQGLADAFVLLDIPYDSDAARSVNILISETIYFAALEASCELAEIHGPYESDNPDPDTYHAKDFHYEYYNVEPSAMWNWEKLSFQISTFGLRNSLLVAYMPTATTAQILGNNESFEPFTSNVYLRRVLAGEFQVVNQYLVKALIDLNIYTPELRNKIIAENGSVQNIDEIPKHVKDLFKTAWEIKSKCLIDMAADRAAFTDQSQSLNLFVAEPTYSVMTSIHFYAWEKTLKTGMYYLRTKPAAQATKFTVDVEAAASAGPSCSKKRKTDDEIDCVSCHA</sequence>
<dbReference type="SUPFAM" id="SSF51998">
    <property type="entry name" value="PFL-like glycyl radical enzymes"/>
    <property type="match status" value="1"/>
</dbReference>
<dbReference type="InterPro" id="IPR000788">
    <property type="entry name" value="RNR_lg_C"/>
</dbReference>
<keyword evidence="3 4" id="KW-0560">Oxidoreductase</keyword>
<dbReference type="NCBIfam" id="TIGR02506">
    <property type="entry name" value="NrdE_NrdA"/>
    <property type="match status" value="1"/>
</dbReference>
<dbReference type="EC" id="1.17.4.1" evidence="2 4"/>
<protein>
    <recommendedName>
        <fullName evidence="2 4">Ribonucleoside-diphosphate reductase</fullName>
        <ecNumber evidence="2 4">1.17.4.1</ecNumber>
    </recommendedName>
</protein>
<feature type="compositionally biased region" description="Acidic residues" evidence="5">
    <location>
        <begin position="47"/>
        <end position="86"/>
    </location>
</feature>
<dbReference type="EMBL" id="MK419955">
    <property type="protein sequence ID" value="QEI03573.1"/>
    <property type="molecule type" value="Genomic_DNA"/>
</dbReference>
<dbReference type="InterPro" id="IPR013346">
    <property type="entry name" value="NrdE_NrdA_C"/>
</dbReference>
<name>A0A6B7KLK0_9ABAC</name>
<evidence type="ECO:0000259" key="6">
    <source>
        <dbReference type="PROSITE" id="PS00089"/>
    </source>
</evidence>
<proteinExistence type="inferred from homology"/>
<feature type="region of interest" description="Disordered" evidence="5">
    <location>
        <begin position="31"/>
        <end position="90"/>
    </location>
</feature>
<comment type="similarity">
    <text evidence="1 4">Belongs to the ribonucleoside diphosphate reductase large chain family.</text>
</comment>
<dbReference type="GO" id="GO:0005524">
    <property type="term" value="F:ATP binding"/>
    <property type="evidence" value="ECO:0007669"/>
    <property type="project" value="InterPro"/>
</dbReference>
<evidence type="ECO:0000313" key="7">
    <source>
        <dbReference type="EMBL" id="QEI03573.1"/>
    </source>
</evidence>
<dbReference type="InterPro" id="IPR039718">
    <property type="entry name" value="Rrm1"/>
</dbReference>
<evidence type="ECO:0000256" key="3">
    <source>
        <dbReference type="ARBA" id="ARBA00023002"/>
    </source>
</evidence>
<dbReference type="PANTHER" id="PTHR11573:SF6">
    <property type="entry name" value="RIBONUCLEOSIDE-DIPHOSPHATE REDUCTASE LARGE SUBUNIT"/>
    <property type="match status" value="1"/>
</dbReference>
<reference evidence="7 8" key="1">
    <citation type="submission" date="2019-01" db="EMBL/GenBank/DDBJ databases">
        <title>The Spodoptera cosmioides nucleopolyhedrovirus (SpcoNPV) is a novel virus isolated from the polyphagous black armyworm, Spodoptera cosmioides (Walker) (Lepidoptera: Noctuidae).</title>
        <authorList>
            <person name="Santos E.R."/>
            <person name="Oliveira L.B."/>
            <person name="Silva L.A."/>
            <person name="Sosa-Gomez D.R."/>
            <person name="Ribeiro B.M."/>
            <person name="Ardisson-Araujo D.M.P."/>
        </authorList>
    </citation>
    <scope>NUCLEOTIDE SEQUENCE [LARGE SCALE GENOMIC DNA]</scope>
    <source>
        <strain evidence="7">VPN72</strain>
    </source>
</reference>
<dbReference type="Pfam" id="PF02867">
    <property type="entry name" value="Ribonuc_red_lgC"/>
    <property type="match status" value="1"/>
</dbReference>
<dbReference type="PROSITE" id="PS00089">
    <property type="entry name" value="RIBORED_LARGE"/>
    <property type="match status" value="1"/>
</dbReference>
<dbReference type="SUPFAM" id="SSF48168">
    <property type="entry name" value="R1 subunit of ribonucleotide reductase, N-terminal domain"/>
    <property type="match status" value="1"/>
</dbReference>
<dbReference type="Pfam" id="PF00317">
    <property type="entry name" value="Ribonuc_red_lgN"/>
    <property type="match status" value="1"/>
</dbReference>
<organism evidence="7 8">
    <name type="scientific">Spodoptera cosmioides nucleopolyhedrovirus</name>
    <dbReference type="NCBI Taxonomy" id="2605774"/>
    <lineage>
        <taxon>Viruses</taxon>
        <taxon>Viruses incertae sedis</taxon>
        <taxon>Naldaviricetes</taxon>
        <taxon>Lefavirales</taxon>
        <taxon>Baculoviridae</taxon>
        <taxon>Alphabaculovirus</taxon>
        <taxon>Alphabaculovirus spocosmioidis</taxon>
    </lineage>
</organism>
<dbReference type="PANTHER" id="PTHR11573">
    <property type="entry name" value="RIBONUCLEOSIDE-DIPHOSPHATE REDUCTASE LARGE CHAIN"/>
    <property type="match status" value="1"/>
</dbReference>
<evidence type="ECO:0000256" key="1">
    <source>
        <dbReference type="ARBA" id="ARBA00010406"/>
    </source>
</evidence>
<evidence type="ECO:0000313" key="8">
    <source>
        <dbReference type="Proteomes" id="UP001223634"/>
    </source>
</evidence>
<dbReference type="GO" id="GO:0009263">
    <property type="term" value="P:deoxyribonucleotide biosynthetic process"/>
    <property type="evidence" value="ECO:0007669"/>
    <property type="project" value="UniProtKB-KW"/>
</dbReference>
<dbReference type="CDD" id="cd01679">
    <property type="entry name" value="RNR_I"/>
    <property type="match status" value="1"/>
</dbReference>
<gene>
    <name evidence="7" type="primary">rr1</name>
</gene>
<comment type="function">
    <text evidence="4">Provides the precursors necessary for DNA synthesis. Catalyzes the biosynthesis of deoxyribonucleotides from the corresponding ribonucleotides.</text>
</comment>
<dbReference type="InterPro" id="IPR013509">
    <property type="entry name" value="RNR_lsu_N"/>
</dbReference>
<comment type="catalytic activity">
    <reaction evidence="4">
        <text>a 2'-deoxyribonucleoside 5'-diphosphate + [thioredoxin]-disulfide + H2O = a ribonucleoside 5'-diphosphate + [thioredoxin]-dithiol</text>
        <dbReference type="Rhea" id="RHEA:23252"/>
        <dbReference type="Rhea" id="RHEA-COMP:10698"/>
        <dbReference type="Rhea" id="RHEA-COMP:10700"/>
        <dbReference type="ChEBI" id="CHEBI:15377"/>
        <dbReference type="ChEBI" id="CHEBI:29950"/>
        <dbReference type="ChEBI" id="CHEBI:50058"/>
        <dbReference type="ChEBI" id="CHEBI:57930"/>
        <dbReference type="ChEBI" id="CHEBI:73316"/>
        <dbReference type="EC" id="1.17.4.1"/>
    </reaction>
</comment>
<dbReference type="PRINTS" id="PR01183">
    <property type="entry name" value="RIBORDTASEM1"/>
</dbReference>
<evidence type="ECO:0000256" key="4">
    <source>
        <dbReference type="RuleBase" id="RU003410"/>
    </source>
</evidence>
<dbReference type="GO" id="GO:0004748">
    <property type="term" value="F:ribonucleoside-diphosphate reductase activity, thioredoxin disulfide as acceptor"/>
    <property type="evidence" value="ECO:0007669"/>
    <property type="project" value="UniProtKB-EC"/>
</dbReference>
<dbReference type="Gene3D" id="3.20.70.20">
    <property type="match status" value="1"/>
</dbReference>
<evidence type="ECO:0000256" key="2">
    <source>
        <dbReference type="ARBA" id="ARBA00012274"/>
    </source>
</evidence>
<dbReference type="UniPathway" id="UPA00326"/>
<feature type="compositionally biased region" description="Basic and acidic residues" evidence="5">
    <location>
        <begin position="36"/>
        <end position="46"/>
    </location>
</feature>
<keyword evidence="8" id="KW-1185">Reference proteome</keyword>